<proteinExistence type="predicted"/>
<dbReference type="AlphaFoldDB" id="A0A915JXL1"/>
<evidence type="ECO:0000313" key="2">
    <source>
        <dbReference type="WBParaSite" id="nRc.2.0.1.t30759-RA"/>
    </source>
</evidence>
<accession>A0A915JXL1</accession>
<sequence length="108" mass="12017">MFGERSSEQVARRECSARKYLLGEQKSRTQKICSPSMLGENICSRSVNELRACSANKLFAERHRACLASMRDVCRACLAGVFGMLAQQNLDVFNELPWANSNPQGSIS</sequence>
<protein>
    <submittedName>
        <fullName evidence="2">Uncharacterized protein</fullName>
    </submittedName>
</protein>
<dbReference type="WBParaSite" id="nRc.2.0.1.t30759-RA">
    <property type="protein sequence ID" value="nRc.2.0.1.t30759-RA"/>
    <property type="gene ID" value="nRc.2.0.1.g30759"/>
</dbReference>
<keyword evidence="1" id="KW-1185">Reference proteome</keyword>
<evidence type="ECO:0000313" key="1">
    <source>
        <dbReference type="Proteomes" id="UP000887565"/>
    </source>
</evidence>
<dbReference type="Proteomes" id="UP000887565">
    <property type="component" value="Unplaced"/>
</dbReference>
<name>A0A915JXL1_ROMCU</name>
<organism evidence="1 2">
    <name type="scientific">Romanomermis culicivorax</name>
    <name type="common">Nematode worm</name>
    <dbReference type="NCBI Taxonomy" id="13658"/>
    <lineage>
        <taxon>Eukaryota</taxon>
        <taxon>Metazoa</taxon>
        <taxon>Ecdysozoa</taxon>
        <taxon>Nematoda</taxon>
        <taxon>Enoplea</taxon>
        <taxon>Dorylaimia</taxon>
        <taxon>Mermithida</taxon>
        <taxon>Mermithoidea</taxon>
        <taxon>Mermithidae</taxon>
        <taxon>Romanomermis</taxon>
    </lineage>
</organism>
<reference evidence="2" key="1">
    <citation type="submission" date="2022-11" db="UniProtKB">
        <authorList>
            <consortium name="WormBaseParasite"/>
        </authorList>
    </citation>
    <scope>IDENTIFICATION</scope>
</reference>